<evidence type="ECO:0000256" key="6">
    <source>
        <dbReference type="ARBA" id="ARBA00023125"/>
    </source>
</evidence>
<feature type="compositionally biased region" description="Acidic residues" evidence="11">
    <location>
        <begin position="1"/>
        <end position="10"/>
    </location>
</feature>
<keyword evidence="2" id="KW-0547">Nucleotide-binding</keyword>
<dbReference type="GO" id="GO:0043138">
    <property type="term" value="F:3'-5' DNA helicase activity"/>
    <property type="evidence" value="ECO:0007669"/>
    <property type="project" value="UniProtKB-EC"/>
</dbReference>
<evidence type="ECO:0000256" key="1">
    <source>
        <dbReference type="ARBA" id="ARBA00007816"/>
    </source>
</evidence>
<dbReference type="GO" id="GO:0043139">
    <property type="term" value="F:5'-3' DNA helicase activity"/>
    <property type="evidence" value="ECO:0007669"/>
    <property type="project" value="UniProtKB-EC"/>
</dbReference>
<dbReference type="PANTHER" id="PTHR42957:SF1">
    <property type="entry name" value="HELICASE MJ1565-RELATED"/>
    <property type="match status" value="1"/>
</dbReference>
<sequence length="912" mass="103539">AEQTSESEEVSDVRNTLETRQVEKLHREKEVRKKSKAGKAKRTKKSTAKGKSVVEAKEPEKDIAKQKEGEEARKAEHAEVKIKEGAEGSKEGKARKVGKEDKPKMGRVVVAEGGEAVLPKLSFLEDEFGRVFIGRKKSVYEKYGSEAGLFIGRVREKGYEQKDVLLDSLNPHVVFVCGARGSGKSYVLGVIAEELALKNKNVGIIVVDPVGVFWSMRYPNREEKEVQALEKWGLKPQGLDNILVFIPKGMEKHTPQGTYDATFSIKPSMLNAQDWCLTFGIDRFSPTGLLLEKALEKVEKGYTTIDKERIKGTKDYSIDDIIFCLENDAELNSRDRGYKVDSVRALTSRFEAAKSWGVFDTRGTPLSELSRENQLTIIDTSFLDDNVTSLVIGILARRILAARKIATRREAAKRFETPSEDLLEIEIPPTWLFIDEAHTLIPSGNVKTAASDALIEYVKQGRRPGCSLVFATQQPSAIDTKVLSQLDIIIVHKLVFNDDIKAVYKRTPAIIPHKYKAGAFIRTLPVGVALVGDRREETSRAFIMKIRPRMSQHEGRETETIETKTVLSNEQVLKLISSLYWARLKRDNKAKIVEIERTLNSLNAKYSSSVALQEVLEALEEKGAKVDEKKGVIFLEEEVPKAVEEHREKAEEVEAARESAPERALQAESVELLAFPVQCSREKAEATMRKKLAKLFGLIPGNERLIEVNLKYIPVYRVEFNYFNERNAFRQSVLFINSYTGEFLHFKDGFVESKGLKELYELNDAEITVLNFLTQPLTARQVSKKAFMDENKVKRILKKLVEKELVKRIEKNGSIMYCLKMKFDLPRSPLHSLHLSLQKLPLVTAEVLMKEKERYSKKEVRELLQKIWKKLVVTAIKEIYWPVYEGIIEDIKTGKRRSMHVDAFTGKELQFV</sequence>
<reference evidence="13 14" key="1">
    <citation type="submission" date="2018-06" db="EMBL/GenBank/DDBJ databases">
        <title>Extensive metabolic versatility and redundancy in microbially diverse, dynamic hydrothermal sediments.</title>
        <authorList>
            <person name="Dombrowski N."/>
            <person name="Teske A."/>
            <person name="Baker B.J."/>
        </authorList>
    </citation>
    <scope>NUCLEOTIDE SEQUENCE [LARGE SCALE GENOMIC DNA]</scope>
    <source>
        <strain evidence="13">B9_G13</strain>
    </source>
</reference>
<comment type="catalytic activity">
    <reaction evidence="8">
        <text>Couples ATP hydrolysis with the unwinding of duplex DNA by translocating in the 3'-5' direction.</text>
        <dbReference type="EC" id="5.6.2.4"/>
    </reaction>
</comment>
<dbReference type="InterPro" id="IPR002831">
    <property type="entry name" value="Tscrpt_reg_TrmB_N"/>
</dbReference>
<dbReference type="Proteomes" id="UP000277633">
    <property type="component" value="Unassembled WGS sequence"/>
</dbReference>
<evidence type="ECO:0000256" key="10">
    <source>
        <dbReference type="ARBA" id="ARBA00048988"/>
    </source>
</evidence>
<feature type="non-terminal residue" evidence="13">
    <location>
        <position position="1"/>
    </location>
</feature>
<dbReference type="Pfam" id="PF05872">
    <property type="entry name" value="HerA_C"/>
    <property type="match status" value="1"/>
</dbReference>
<keyword evidence="3" id="KW-0378">Hydrolase</keyword>
<keyword evidence="6" id="KW-0238">DNA-binding</keyword>
<feature type="domain" description="AAA+ ATPase" evidence="12">
    <location>
        <begin position="170"/>
        <end position="494"/>
    </location>
</feature>
<dbReference type="Pfam" id="PF01978">
    <property type="entry name" value="TrmB"/>
    <property type="match status" value="1"/>
</dbReference>
<comment type="catalytic activity">
    <reaction evidence="9">
        <text>ATP + H2O = ADP + phosphate + H(+)</text>
        <dbReference type="Rhea" id="RHEA:13065"/>
        <dbReference type="ChEBI" id="CHEBI:15377"/>
        <dbReference type="ChEBI" id="CHEBI:15378"/>
        <dbReference type="ChEBI" id="CHEBI:30616"/>
        <dbReference type="ChEBI" id="CHEBI:43474"/>
        <dbReference type="ChEBI" id="CHEBI:456216"/>
        <dbReference type="EC" id="5.6.2.3"/>
    </reaction>
</comment>
<evidence type="ECO:0000256" key="11">
    <source>
        <dbReference type="SAM" id="MobiDB-lite"/>
    </source>
</evidence>
<evidence type="ECO:0000313" key="14">
    <source>
        <dbReference type="Proteomes" id="UP000277633"/>
    </source>
</evidence>
<dbReference type="AlphaFoldDB" id="A0A497JG24"/>
<dbReference type="GO" id="GO:0016787">
    <property type="term" value="F:hydrolase activity"/>
    <property type="evidence" value="ECO:0007669"/>
    <property type="project" value="UniProtKB-KW"/>
</dbReference>
<evidence type="ECO:0000313" key="13">
    <source>
        <dbReference type="EMBL" id="RLG69886.1"/>
    </source>
</evidence>
<comment type="caution">
    <text evidence="13">The sequence shown here is derived from an EMBL/GenBank/DDBJ whole genome shotgun (WGS) entry which is preliminary data.</text>
</comment>
<dbReference type="InterPro" id="IPR036390">
    <property type="entry name" value="WH_DNA-bd_sf"/>
</dbReference>
<name>A0A497JG24_9ARCH</name>
<evidence type="ECO:0000256" key="3">
    <source>
        <dbReference type="ARBA" id="ARBA00022801"/>
    </source>
</evidence>
<dbReference type="Pfam" id="PF01935">
    <property type="entry name" value="DUF87"/>
    <property type="match status" value="1"/>
</dbReference>
<dbReference type="InterPro" id="IPR008571">
    <property type="entry name" value="HerA-like"/>
</dbReference>
<feature type="compositionally biased region" description="Basic and acidic residues" evidence="11">
    <location>
        <begin position="52"/>
        <end position="100"/>
    </location>
</feature>
<evidence type="ECO:0000256" key="4">
    <source>
        <dbReference type="ARBA" id="ARBA00022806"/>
    </source>
</evidence>
<organism evidence="13 14">
    <name type="scientific">Candidatus Iainarchaeum sp</name>
    <dbReference type="NCBI Taxonomy" id="3101447"/>
    <lineage>
        <taxon>Archaea</taxon>
        <taxon>Candidatus Iainarchaeota</taxon>
        <taxon>Candidatus Iainarchaeia</taxon>
        <taxon>Candidatus Iainarchaeales</taxon>
        <taxon>Candidatus Iainarchaeaceae</taxon>
        <taxon>Candidatus Iainarchaeum</taxon>
    </lineage>
</organism>
<comment type="catalytic activity">
    <reaction evidence="10">
        <text>ATP + H2O = ADP + phosphate + H(+)</text>
        <dbReference type="Rhea" id="RHEA:13065"/>
        <dbReference type="ChEBI" id="CHEBI:15377"/>
        <dbReference type="ChEBI" id="CHEBI:15378"/>
        <dbReference type="ChEBI" id="CHEBI:30616"/>
        <dbReference type="ChEBI" id="CHEBI:43474"/>
        <dbReference type="ChEBI" id="CHEBI:456216"/>
        <dbReference type="EC" id="5.6.2.4"/>
    </reaction>
</comment>
<evidence type="ECO:0000259" key="12">
    <source>
        <dbReference type="SMART" id="SM00382"/>
    </source>
</evidence>
<dbReference type="InterPro" id="IPR027417">
    <property type="entry name" value="P-loop_NTPase"/>
</dbReference>
<keyword evidence="5" id="KW-0067">ATP-binding</keyword>
<dbReference type="InterPro" id="IPR033186">
    <property type="entry name" value="HerA_C"/>
</dbReference>
<dbReference type="EMBL" id="QMWO01000038">
    <property type="protein sequence ID" value="RLG69886.1"/>
    <property type="molecule type" value="Genomic_DNA"/>
</dbReference>
<dbReference type="GO" id="GO:0003677">
    <property type="term" value="F:DNA binding"/>
    <property type="evidence" value="ECO:0007669"/>
    <property type="project" value="UniProtKB-KW"/>
</dbReference>
<dbReference type="SUPFAM" id="SSF46785">
    <property type="entry name" value="Winged helix' DNA-binding domain"/>
    <property type="match status" value="1"/>
</dbReference>
<keyword evidence="7" id="KW-0413">Isomerase</keyword>
<keyword evidence="4" id="KW-0347">Helicase</keyword>
<dbReference type="InterPro" id="IPR002789">
    <property type="entry name" value="HerA_central"/>
</dbReference>
<dbReference type="InterPro" id="IPR003593">
    <property type="entry name" value="AAA+_ATPase"/>
</dbReference>
<dbReference type="SMART" id="SM00382">
    <property type="entry name" value="AAA"/>
    <property type="match status" value="1"/>
</dbReference>
<comment type="similarity">
    <text evidence="1">Belongs to the HerA family.</text>
</comment>
<evidence type="ECO:0000256" key="9">
    <source>
        <dbReference type="ARBA" id="ARBA00048954"/>
    </source>
</evidence>
<dbReference type="GO" id="GO:0005524">
    <property type="term" value="F:ATP binding"/>
    <property type="evidence" value="ECO:0007669"/>
    <property type="project" value="UniProtKB-KW"/>
</dbReference>
<evidence type="ECO:0000256" key="2">
    <source>
        <dbReference type="ARBA" id="ARBA00022741"/>
    </source>
</evidence>
<dbReference type="SUPFAM" id="SSF52540">
    <property type="entry name" value="P-loop containing nucleoside triphosphate hydrolases"/>
    <property type="match status" value="1"/>
</dbReference>
<proteinExistence type="inferred from homology"/>
<evidence type="ECO:0000256" key="5">
    <source>
        <dbReference type="ARBA" id="ARBA00022840"/>
    </source>
</evidence>
<feature type="compositionally biased region" description="Basic and acidic residues" evidence="11">
    <location>
        <begin position="11"/>
        <end position="31"/>
    </location>
</feature>
<dbReference type="Gene3D" id="3.40.50.300">
    <property type="entry name" value="P-loop containing nucleotide triphosphate hydrolases"/>
    <property type="match status" value="2"/>
</dbReference>
<dbReference type="PANTHER" id="PTHR42957">
    <property type="entry name" value="HELICASE MJ1565-RELATED"/>
    <property type="match status" value="1"/>
</dbReference>
<dbReference type="InterPro" id="IPR036388">
    <property type="entry name" value="WH-like_DNA-bd_sf"/>
</dbReference>
<protein>
    <recommendedName>
        <fullName evidence="12">AAA+ ATPase domain-containing protein</fullName>
    </recommendedName>
</protein>
<feature type="compositionally biased region" description="Basic residues" evidence="11">
    <location>
        <begin position="32"/>
        <end position="48"/>
    </location>
</feature>
<gene>
    <name evidence="13" type="ORF">DRO07_01450</name>
</gene>
<evidence type="ECO:0000256" key="8">
    <source>
        <dbReference type="ARBA" id="ARBA00034617"/>
    </source>
</evidence>
<accession>A0A497JG24</accession>
<evidence type="ECO:0000256" key="7">
    <source>
        <dbReference type="ARBA" id="ARBA00023235"/>
    </source>
</evidence>
<dbReference type="Gene3D" id="1.10.10.10">
    <property type="entry name" value="Winged helix-like DNA-binding domain superfamily/Winged helix DNA-binding domain"/>
    <property type="match status" value="1"/>
</dbReference>
<feature type="region of interest" description="Disordered" evidence="11">
    <location>
        <begin position="1"/>
        <end position="100"/>
    </location>
</feature>